<comment type="caution">
    <text evidence="4">The sequence shown here is derived from an EMBL/GenBank/DDBJ whole genome shotgun (WGS) entry which is preliminary data.</text>
</comment>
<dbReference type="Pfam" id="PF08240">
    <property type="entry name" value="ADH_N"/>
    <property type="match status" value="1"/>
</dbReference>
<dbReference type="Gene3D" id="3.90.180.10">
    <property type="entry name" value="Medium-chain alcohol dehydrogenases, catalytic domain"/>
    <property type="match status" value="1"/>
</dbReference>
<dbReference type="PANTHER" id="PTHR11695:SF294">
    <property type="entry name" value="RETICULON-4-INTERACTING PROTEIN 1, MITOCHONDRIAL"/>
    <property type="match status" value="1"/>
</dbReference>
<dbReference type="Gene3D" id="3.40.50.720">
    <property type="entry name" value="NAD(P)-binding Rossmann-like Domain"/>
    <property type="match status" value="1"/>
</dbReference>
<sequence>MRFRTTRSPAASGSDGTPADDAAAATVPTTMRRASSAGPGQPLRIATVPVPEPTMDELLIRVVAAGANPVDAATREGRGVAPQIAAYPTAPGFDFSGVVVRAPYEAHPLAPGTEVYGMTAFPRVSGSFAEYVVAASHSVAAKPAKLSHVEAAAVPLAALTAWQLVVETARAHEGQRILIHAGAGGVGHLAVQLASYFGAHVTTTSSPRNAAWLRELGADVVVDRTTTRFEDVVPQVDVVLDLVGDGGDRTGSRSLGVLRRGGLLVTVPRGGWQGFSEAGADAGVRTTSFTVAPDGAALATLARLFDAGDLAVYVDQVHPLARADAALDAVRDGHARGKIVVDVGAG</sequence>
<dbReference type="RefSeq" id="WP_345440474.1">
    <property type="nucleotide sequence ID" value="NZ_BAABKO010000005.1"/>
</dbReference>
<dbReference type="SUPFAM" id="SSF51735">
    <property type="entry name" value="NAD(P)-binding Rossmann-fold domains"/>
    <property type="match status" value="1"/>
</dbReference>
<proteinExistence type="predicted"/>
<dbReference type="CDD" id="cd05289">
    <property type="entry name" value="MDR_like_2"/>
    <property type="match status" value="1"/>
</dbReference>
<evidence type="ECO:0000313" key="4">
    <source>
        <dbReference type="EMBL" id="GAA4781611.1"/>
    </source>
</evidence>
<feature type="domain" description="Enoyl reductase (ER)" evidence="3">
    <location>
        <begin position="40"/>
        <end position="341"/>
    </location>
</feature>
<dbReference type="InterPro" id="IPR050700">
    <property type="entry name" value="YIM1/Zinc_Alcohol_DH_Fams"/>
</dbReference>
<dbReference type="SUPFAM" id="SSF50129">
    <property type="entry name" value="GroES-like"/>
    <property type="match status" value="1"/>
</dbReference>
<dbReference type="InterPro" id="IPR036291">
    <property type="entry name" value="NAD(P)-bd_dom_sf"/>
</dbReference>
<reference evidence="5" key="1">
    <citation type="journal article" date="2019" name="Int. J. Syst. Evol. Microbiol.">
        <title>The Global Catalogue of Microorganisms (GCM) 10K type strain sequencing project: providing services to taxonomists for standard genome sequencing and annotation.</title>
        <authorList>
            <consortium name="The Broad Institute Genomics Platform"/>
            <consortium name="The Broad Institute Genome Sequencing Center for Infectious Disease"/>
            <person name="Wu L."/>
            <person name="Ma J."/>
        </authorList>
    </citation>
    <scope>NUCLEOTIDE SEQUENCE [LARGE SCALE GENOMIC DNA]</scope>
    <source>
        <strain evidence="5">JCM 18537</strain>
    </source>
</reference>
<gene>
    <name evidence="4" type="ORF">GCM10023351_28460</name>
</gene>
<dbReference type="PROSITE" id="PS01162">
    <property type="entry name" value="QOR_ZETA_CRYSTAL"/>
    <property type="match status" value="1"/>
</dbReference>
<name>A0ABP9AIZ8_9MICO</name>
<protein>
    <submittedName>
        <fullName evidence="4">NADP-dependent oxidoreductase</fullName>
    </submittedName>
</protein>
<dbReference type="SMART" id="SM00829">
    <property type="entry name" value="PKS_ER"/>
    <property type="match status" value="1"/>
</dbReference>
<feature type="region of interest" description="Disordered" evidence="2">
    <location>
        <begin position="1"/>
        <end position="23"/>
    </location>
</feature>
<dbReference type="InterPro" id="IPR020843">
    <property type="entry name" value="ER"/>
</dbReference>
<dbReference type="EMBL" id="BAABKO010000005">
    <property type="protein sequence ID" value="GAA4781611.1"/>
    <property type="molecule type" value="Genomic_DNA"/>
</dbReference>
<evidence type="ECO:0000313" key="5">
    <source>
        <dbReference type="Proteomes" id="UP001501645"/>
    </source>
</evidence>
<dbReference type="InterPro" id="IPR013154">
    <property type="entry name" value="ADH-like_N"/>
</dbReference>
<dbReference type="InterPro" id="IPR011032">
    <property type="entry name" value="GroES-like_sf"/>
</dbReference>
<keyword evidence="1" id="KW-0560">Oxidoreductase</keyword>
<accession>A0ABP9AIZ8</accession>
<feature type="compositionally biased region" description="Low complexity" evidence="2">
    <location>
        <begin position="10"/>
        <end position="23"/>
    </location>
</feature>
<keyword evidence="5" id="KW-1185">Reference proteome</keyword>
<dbReference type="Pfam" id="PF13602">
    <property type="entry name" value="ADH_zinc_N_2"/>
    <property type="match status" value="1"/>
</dbReference>
<organism evidence="4 5">
    <name type="scientific">Microbacterium gilvum</name>
    <dbReference type="NCBI Taxonomy" id="1336204"/>
    <lineage>
        <taxon>Bacteria</taxon>
        <taxon>Bacillati</taxon>
        <taxon>Actinomycetota</taxon>
        <taxon>Actinomycetes</taxon>
        <taxon>Micrococcales</taxon>
        <taxon>Microbacteriaceae</taxon>
        <taxon>Microbacterium</taxon>
    </lineage>
</organism>
<dbReference type="InterPro" id="IPR002364">
    <property type="entry name" value="Quin_OxRdtase/zeta-crystal_CS"/>
</dbReference>
<evidence type="ECO:0000256" key="1">
    <source>
        <dbReference type="ARBA" id="ARBA00023002"/>
    </source>
</evidence>
<dbReference type="PANTHER" id="PTHR11695">
    <property type="entry name" value="ALCOHOL DEHYDROGENASE RELATED"/>
    <property type="match status" value="1"/>
</dbReference>
<evidence type="ECO:0000256" key="2">
    <source>
        <dbReference type="SAM" id="MobiDB-lite"/>
    </source>
</evidence>
<evidence type="ECO:0000259" key="3">
    <source>
        <dbReference type="SMART" id="SM00829"/>
    </source>
</evidence>
<dbReference type="Proteomes" id="UP001501645">
    <property type="component" value="Unassembled WGS sequence"/>
</dbReference>